<accession>A0ABU9VMS4</accession>
<evidence type="ECO:0000313" key="2">
    <source>
        <dbReference type="EMBL" id="MEN0644927.1"/>
    </source>
</evidence>
<keyword evidence="1" id="KW-0472">Membrane</keyword>
<evidence type="ECO:0000313" key="3">
    <source>
        <dbReference type="Proteomes" id="UP001418796"/>
    </source>
</evidence>
<proteinExistence type="predicted"/>
<reference evidence="2 3" key="1">
    <citation type="submission" date="2024-03" db="EMBL/GenBank/DDBJ databases">
        <title>Bacilli Hybrid Assemblies.</title>
        <authorList>
            <person name="Kovac J."/>
        </authorList>
    </citation>
    <scope>NUCLEOTIDE SEQUENCE [LARGE SCALE GENOMIC DNA]</scope>
    <source>
        <strain evidence="2 3">FSL R7-0666</strain>
    </source>
</reference>
<dbReference type="Proteomes" id="UP001418796">
    <property type="component" value="Unassembled WGS sequence"/>
</dbReference>
<sequence>MASFKQRAPHSWYMSILASIMVIPIISTLAFSGVIPVSTTVAWFALVAFFVSLIIFFVIFKGRYQVK</sequence>
<dbReference type="EMBL" id="JBCITK010000001">
    <property type="protein sequence ID" value="MEN0644927.1"/>
    <property type="molecule type" value="Genomic_DNA"/>
</dbReference>
<organism evidence="2 3">
    <name type="scientific">Alkalicoccobacillus gibsonii</name>
    <dbReference type="NCBI Taxonomy" id="79881"/>
    <lineage>
        <taxon>Bacteria</taxon>
        <taxon>Bacillati</taxon>
        <taxon>Bacillota</taxon>
        <taxon>Bacilli</taxon>
        <taxon>Bacillales</taxon>
        <taxon>Bacillaceae</taxon>
        <taxon>Alkalicoccobacillus</taxon>
    </lineage>
</organism>
<evidence type="ECO:0000256" key="1">
    <source>
        <dbReference type="SAM" id="Phobius"/>
    </source>
</evidence>
<feature type="transmembrane region" description="Helical" evidence="1">
    <location>
        <begin position="12"/>
        <end position="35"/>
    </location>
</feature>
<protein>
    <submittedName>
        <fullName evidence="2">Uncharacterized protein</fullName>
    </submittedName>
</protein>
<keyword evidence="1" id="KW-0812">Transmembrane</keyword>
<comment type="caution">
    <text evidence="2">The sequence shown here is derived from an EMBL/GenBank/DDBJ whole genome shotgun (WGS) entry which is preliminary data.</text>
</comment>
<dbReference type="RefSeq" id="WP_343131548.1">
    <property type="nucleotide sequence ID" value="NZ_JBCITK010000001.1"/>
</dbReference>
<feature type="transmembrane region" description="Helical" evidence="1">
    <location>
        <begin position="41"/>
        <end position="60"/>
    </location>
</feature>
<keyword evidence="3" id="KW-1185">Reference proteome</keyword>
<gene>
    <name evidence="2" type="ORF">MKY91_17360</name>
</gene>
<keyword evidence="1" id="KW-1133">Transmembrane helix</keyword>
<name>A0ABU9VMS4_9BACI</name>